<dbReference type="Proteomes" id="UP000287171">
    <property type="component" value="Unassembled WGS sequence"/>
</dbReference>
<organism evidence="3 4">
    <name type="scientific">Dictyobacter alpinus</name>
    <dbReference type="NCBI Taxonomy" id="2014873"/>
    <lineage>
        <taxon>Bacteria</taxon>
        <taxon>Bacillati</taxon>
        <taxon>Chloroflexota</taxon>
        <taxon>Ktedonobacteria</taxon>
        <taxon>Ktedonobacterales</taxon>
        <taxon>Dictyobacteraceae</taxon>
        <taxon>Dictyobacter</taxon>
    </lineage>
</organism>
<dbReference type="InterPro" id="IPR006680">
    <property type="entry name" value="Amidohydro-rel"/>
</dbReference>
<proteinExistence type="predicted"/>
<dbReference type="AlphaFoldDB" id="A0A402BDT6"/>
<keyword evidence="1" id="KW-0456">Lyase</keyword>
<name>A0A402BDT6_9CHLR</name>
<dbReference type="EMBL" id="BIFT01000002">
    <property type="protein sequence ID" value="GCE29553.1"/>
    <property type="molecule type" value="Genomic_DNA"/>
</dbReference>
<dbReference type="RefSeq" id="WP_126629794.1">
    <property type="nucleotide sequence ID" value="NZ_BIFT01000002.1"/>
</dbReference>
<evidence type="ECO:0000256" key="1">
    <source>
        <dbReference type="ARBA" id="ARBA00023239"/>
    </source>
</evidence>
<dbReference type="OrthoDB" id="9777673at2"/>
<dbReference type="Gene3D" id="3.20.20.140">
    <property type="entry name" value="Metal-dependent hydrolases"/>
    <property type="match status" value="1"/>
</dbReference>
<accession>A0A402BDT6</accession>
<dbReference type="PANTHER" id="PTHR21240:SF28">
    <property type="entry name" value="ISO-OROTATE DECARBOXYLASE (EUROFUNG)"/>
    <property type="match status" value="1"/>
</dbReference>
<protein>
    <submittedName>
        <fullName evidence="3">Amidohydrolase</fullName>
    </submittedName>
</protein>
<dbReference type="InterPro" id="IPR032465">
    <property type="entry name" value="ACMSD"/>
</dbReference>
<dbReference type="InterPro" id="IPR032466">
    <property type="entry name" value="Metal_Hydrolase"/>
</dbReference>
<comment type="caution">
    <text evidence="3">The sequence shown here is derived from an EMBL/GenBank/DDBJ whole genome shotgun (WGS) entry which is preliminary data.</text>
</comment>
<gene>
    <name evidence="3" type="ORF">KDA_50370</name>
</gene>
<keyword evidence="3" id="KW-0378">Hydrolase</keyword>
<sequence length="358" mass="39613">MSKKIDLLIDADIHPVLNTKRIQHFLPEPWRTRLADGNRGPGGLGYWNPNGVMRKDAVIADGTRIESSAEHLAQHFLDAYQIDYGVLNPSNSLSIGTSPELDYAAALLAATNDVIVHDWLPVDTRLRASLLVSPGDPLLAAKEIHRLGDHPGLVQILMPSASRIAYGNRFFYPIYEAAVAHQLPIAIHPGAEGSGMSAPPTAVGYPSNYFEWHTGLVGGYIAHLISLIAEGVFVRFPSLKFVLIEGGVSWLPAILWRLDKNWKALRMTMPWLDRLPSDIIREHVLLTTQPLEEPEHPGHLTAIFEMFAVSQMLMFSSDFPHWDSDMPDFAGRVFPAAVRPRIMGQTASELYGLGALHD</sequence>
<dbReference type="GO" id="GO:0005737">
    <property type="term" value="C:cytoplasm"/>
    <property type="evidence" value="ECO:0007669"/>
    <property type="project" value="TreeGrafter"/>
</dbReference>
<evidence type="ECO:0000313" key="3">
    <source>
        <dbReference type="EMBL" id="GCE29553.1"/>
    </source>
</evidence>
<dbReference type="PANTHER" id="PTHR21240">
    <property type="entry name" value="2-AMINO-3-CARBOXYLMUCONATE-6-SEMIALDEHYDE DECARBOXYLASE"/>
    <property type="match status" value="1"/>
</dbReference>
<dbReference type="GO" id="GO:0016787">
    <property type="term" value="F:hydrolase activity"/>
    <property type="evidence" value="ECO:0007669"/>
    <property type="project" value="UniProtKB-KW"/>
</dbReference>
<evidence type="ECO:0000313" key="4">
    <source>
        <dbReference type="Proteomes" id="UP000287171"/>
    </source>
</evidence>
<evidence type="ECO:0000259" key="2">
    <source>
        <dbReference type="Pfam" id="PF04909"/>
    </source>
</evidence>
<keyword evidence="4" id="KW-1185">Reference proteome</keyword>
<dbReference type="Pfam" id="PF04909">
    <property type="entry name" value="Amidohydro_2"/>
    <property type="match status" value="1"/>
</dbReference>
<feature type="domain" description="Amidohydrolase-related" evidence="2">
    <location>
        <begin position="9"/>
        <end position="353"/>
    </location>
</feature>
<dbReference type="GO" id="GO:0019748">
    <property type="term" value="P:secondary metabolic process"/>
    <property type="evidence" value="ECO:0007669"/>
    <property type="project" value="TreeGrafter"/>
</dbReference>
<reference evidence="4" key="1">
    <citation type="submission" date="2018-12" db="EMBL/GenBank/DDBJ databases">
        <title>Tengunoibacter tsumagoiensis gen. nov., sp. nov., Dictyobacter kobayashii sp. nov., D. alpinus sp. nov., and D. joshuensis sp. nov. and description of Dictyobacteraceae fam. nov. within the order Ktedonobacterales isolated from Tengu-no-mugimeshi.</title>
        <authorList>
            <person name="Wang C.M."/>
            <person name="Zheng Y."/>
            <person name="Sakai Y."/>
            <person name="Toyoda A."/>
            <person name="Minakuchi Y."/>
            <person name="Abe K."/>
            <person name="Yokota A."/>
            <person name="Yabe S."/>
        </authorList>
    </citation>
    <scope>NUCLEOTIDE SEQUENCE [LARGE SCALE GENOMIC DNA]</scope>
    <source>
        <strain evidence="4">Uno16</strain>
    </source>
</reference>
<dbReference type="SUPFAM" id="SSF51556">
    <property type="entry name" value="Metallo-dependent hydrolases"/>
    <property type="match status" value="1"/>
</dbReference>
<dbReference type="GO" id="GO:0016831">
    <property type="term" value="F:carboxy-lyase activity"/>
    <property type="evidence" value="ECO:0007669"/>
    <property type="project" value="InterPro"/>
</dbReference>